<dbReference type="GO" id="GO:0000785">
    <property type="term" value="C:chromatin"/>
    <property type="evidence" value="ECO:0007669"/>
    <property type="project" value="TreeGrafter"/>
</dbReference>
<dbReference type="Pfam" id="PF02373">
    <property type="entry name" value="JmjC"/>
    <property type="match status" value="1"/>
</dbReference>
<comment type="caution">
    <text evidence="7">The sequence shown here is derived from an EMBL/GenBank/DDBJ whole genome shotgun (WGS) entry which is preliminary data.</text>
</comment>
<evidence type="ECO:0000259" key="6">
    <source>
        <dbReference type="PROSITE" id="PS51184"/>
    </source>
</evidence>
<feature type="domain" description="JmjC" evidence="6">
    <location>
        <begin position="1255"/>
        <end position="1559"/>
    </location>
</feature>
<dbReference type="Proteomes" id="UP000825935">
    <property type="component" value="Chromosome 21"/>
</dbReference>
<dbReference type="CDD" id="cd02208">
    <property type="entry name" value="cupin_RmlC-like"/>
    <property type="match status" value="1"/>
</dbReference>
<proteinExistence type="inferred from homology"/>
<evidence type="ECO:0000313" key="8">
    <source>
        <dbReference type="Proteomes" id="UP000825935"/>
    </source>
</evidence>
<sequence>MGTVTQTMDPWVDNLKAHSKGVISLNSGNLNDFGDSLLKEQLNANQINHIHMEPRSDAENCNYYGEESFYGEKCKEFDVESDCLSAHVLKNKELCNELYNDNEINAILKLVKFPLLDGNDEHGCEVPCSDGVAQVGSSFADITICGENNRKSMEMPNRIIEHGIHGRLMGHVAKNNQSMFTKEFKRLVWDIEVKDSGGFMSPEPSLTDMETYFMRNPFITEVEAGIDFQRLMDEKESLIYENPFCDFDNRQSTHFTHQNNCIKAWKSEKTVLKSCNLDVPYSYESRKQASRNSVESKSFSIAKNSLPLHEAAYSDIYGEVIKDFKMNGLLCTACNRLRNSEDSASVLGVQFFGNFCACFEGLVKLRDVNETGSTEGKAGRIHGSISLDAYNQKADGIVTGSSVKSEQADDVEVAELLLKGSMHDQKSPYLNTYDSKVKEEPFKESCGEVEMFGGKRSDKKFCISNQRAGNEGCRKESGVEELTIPMTKKVGVCPAISSRKASKRFEKYEDWFVEAELIHEKEHDNVKNGFVKEIRSSKNGDRFAIESGVDVKGILPHRQTASKKVHRECIGGSKCKKEKVILNEKVPLHQKDAMLMKRYEKKYRFDEKMVSAALDLCFQKSDEKLLRCANLIKQEKADCQKHSKASKKRPMNGTTVPVLAKKVKPTYLQSSSLLGSIQKRKFSEHEITSKFIPVGKEMSESETTRKRFTKQFKRGVASKLKDFSSSSSQCSPILASKRPLGIQQDGIPEISSTILSKEPQQLLSEAQSCSFEKIKKRDASSGHQSASYSVKDDLLNCTDSTSNAGKEGKPQSVFSYQGTLLQYGSDGGMNMGKERQIGNCHQCHRSAKEVLCCQKCIKKRYCTICLERWYPKLSKDDFLQACPYCRGFCNCKACLRKIRTNSCVKEMKQRLSGTARIKHLRYMLRFVRPLLEQLYNEQRQEILLEEKLRSVKNIKVERSDANRDERLFCDNCHTSVVDLYRGCSVCKYELCLTCCRELRQSSQPEARQAGSSEEQHQIKARGEVNGLNVADETHVLKLPSWNAYEDQRIPCPPCERGGCGSGILVLKRLLHQNWISNLVNHVRHFTKTGSKFSLLNPHGPCRYCISKDPPSSIDDCGESVRRAAFRMGSDDNFIYCPTAQLVKMEGLMHFRHHWLQGEPVIVRNVLKETEGLSWEPMVMWRAMRETKKTAQNQMKTVKVVDCLDWCEVEINIHEFFRGYQEGRTHRDGWPEMLKLKDWPPSNTFEERLPQHSVEFLSALPFQEYTHPKKGILNLASKLPIYVMKPDLGPKTYIAYGIHDELGCGDSVTKLHCDISDAVNILVHTSAVRHPEYERKDLGKNRRKQSRSKSLKFPMEGIKMHKKYVESENNTVDKRNISNSTTDLDLVQATEGKTCDRLSNAISNNTHEASLKQPITKTKNGSAKASRNCENSNQLHPILVDNMYGGAVWDIFRREDVPKLREYLRAHFQDFMHTQEQPLEHVDHPIHDQTIFLTEDHKRRLKNEFGVEAWTFEQHVGEAVFIPAGCPHQVRNLKSCIKVAMDFVSPENLQECVRLTDEFRLLPKGHRSKEDKLEVKKMMLYAAKRAIKELRRLTISSP</sequence>
<gene>
    <name evidence="7" type="ORF">KP509_21G078400</name>
</gene>
<dbReference type="GO" id="GO:0046872">
    <property type="term" value="F:metal ion binding"/>
    <property type="evidence" value="ECO:0007669"/>
    <property type="project" value="UniProtKB-KW"/>
</dbReference>
<keyword evidence="4" id="KW-0539">Nucleus</keyword>
<dbReference type="PANTHER" id="PTHR12549:SF38">
    <property type="entry name" value="JMJC DOMAIN-CONTAINING HISTONE DEMETHYLASE 2, ISOFORM A"/>
    <property type="match status" value="1"/>
</dbReference>
<evidence type="ECO:0000256" key="5">
    <source>
        <dbReference type="SAM" id="MobiDB-lite"/>
    </source>
</evidence>
<comment type="similarity">
    <text evidence="2">Belongs to the JARID1 histone demethylase family.</text>
</comment>
<comment type="subcellular location">
    <subcellularLocation>
        <location evidence="1">Nucleus</location>
    </subcellularLocation>
</comment>
<dbReference type="InterPro" id="IPR045109">
    <property type="entry name" value="LSDs-like"/>
</dbReference>
<dbReference type="GO" id="GO:0000118">
    <property type="term" value="C:histone deacetylase complex"/>
    <property type="evidence" value="ECO:0007669"/>
    <property type="project" value="TreeGrafter"/>
</dbReference>
<reference evidence="7" key="1">
    <citation type="submission" date="2021-08" db="EMBL/GenBank/DDBJ databases">
        <title>WGS assembly of Ceratopteris richardii.</title>
        <authorList>
            <person name="Marchant D.B."/>
            <person name="Chen G."/>
            <person name="Jenkins J."/>
            <person name="Shu S."/>
            <person name="Leebens-Mack J."/>
            <person name="Grimwood J."/>
            <person name="Schmutz J."/>
            <person name="Soltis P."/>
            <person name="Soltis D."/>
            <person name="Chen Z.-H."/>
        </authorList>
    </citation>
    <scope>NUCLEOTIDE SEQUENCE</scope>
    <source>
        <strain evidence="7">Whitten #5841</strain>
        <tissue evidence="7">Leaf</tissue>
    </source>
</reference>
<dbReference type="EMBL" id="CM035426">
    <property type="protein sequence ID" value="KAH7316088.1"/>
    <property type="molecule type" value="Genomic_DNA"/>
</dbReference>
<keyword evidence="8" id="KW-1185">Reference proteome</keyword>
<dbReference type="GO" id="GO:0003712">
    <property type="term" value="F:transcription coregulator activity"/>
    <property type="evidence" value="ECO:0007669"/>
    <property type="project" value="TreeGrafter"/>
</dbReference>
<dbReference type="GO" id="GO:0032454">
    <property type="term" value="F:histone H3K9 demethylase activity"/>
    <property type="evidence" value="ECO:0007669"/>
    <property type="project" value="InterPro"/>
</dbReference>
<evidence type="ECO:0000256" key="2">
    <source>
        <dbReference type="ARBA" id="ARBA00006801"/>
    </source>
</evidence>
<keyword evidence="3" id="KW-0479">Metal-binding</keyword>
<dbReference type="GO" id="GO:0006357">
    <property type="term" value="P:regulation of transcription by RNA polymerase II"/>
    <property type="evidence" value="ECO:0007669"/>
    <property type="project" value="TreeGrafter"/>
</dbReference>
<dbReference type="PANTHER" id="PTHR12549">
    <property type="entry name" value="JMJC DOMAIN-CONTAINING HISTONE DEMETHYLATION PROTEIN"/>
    <property type="match status" value="1"/>
</dbReference>
<feature type="region of interest" description="Disordered" evidence="5">
    <location>
        <begin position="1404"/>
        <end position="1423"/>
    </location>
</feature>
<evidence type="ECO:0000256" key="1">
    <source>
        <dbReference type="ARBA" id="ARBA00004123"/>
    </source>
</evidence>
<dbReference type="Gene3D" id="2.60.120.650">
    <property type="entry name" value="Cupin"/>
    <property type="match status" value="1"/>
</dbReference>
<protein>
    <recommendedName>
        <fullName evidence="6">JmjC domain-containing protein</fullName>
    </recommendedName>
</protein>
<dbReference type="OrthoDB" id="1667110at2759"/>
<dbReference type="SUPFAM" id="SSF51197">
    <property type="entry name" value="Clavaminate synthase-like"/>
    <property type="match status" value="1"/>
</dbReference>
<name>A0A8T2SC73_CERRI</name>
<evidence type="ECO:0000313" key="7">
    <source>
        <dbReference type="EMBL" id="KAH7316088.1"/>
    </source>
</evidence>
<evidence type="ECO:0000256" key="4">
    <source>
        <dbReference type="ARBA" id="ARBA00023242"/>
    </source>
</evidence>
<dbReference type="GO" id="GO:0031490">
    <property type="term" value="F:chromatin DNA binding"/>
    <property type="evidence" value="ECO:0007669"/>
    <property type="project" value="TreeGrafter"/>
</dbReference>
<accession>A0A8T2SC73</accession>
<organism evidence="7 8">
    <name type="scientific">Ceratopteris richardii</name>
    <name type="common">Triangle waterfern</name>
    <dbReference type="NCBI Taxonomy" id="49495"/>
    <lineage>
        <taxon>Eukaryota</taxon>
        <taxon>Viridiplantae</taxon>
        <taxon>Streptophyta</taxon>
        <taxon>Embryophyta</taxon>
        <taxon>Tracheophyta</taxon>
        <taxon>Polypodiopsida</taxon>
        <taxon>Polypodiidae</taxon>
        <taxon>Polypodiales</taxon>
        <taxon>Pteridineae</taxon>
        <taxon>Pteridaceae</taxon>
        <taxon>Parkerioideae</taxon>
        <taxon>Ceratopteris</taxon>
    </lineage>
</organism>
<dbReference type="InterPro" id="IPR003347">
    <property type="entry name" value="JmjC_dom"/>
</dbReference>
<dbReference type="SMART" id="SM00558">
    <property type="entry name" value="JmjC"/>
    <property type="match status" value="1"/>
</dbReference>
<dbReference type="PROSITE" id="PS51184">
    <property type="entry name" value="JMJC"/>
    <property type="match status" value="1"/>
</dbReference>
<evidence type="ECO:0000256" key="3">
    <source>
        <dbReference type="ARBA" id="ARBA00022723"/>
    </source>
</evidence>